<accession>A0A0B7AYR1</accession>
<protein>
    <submittedName>
        <fullName evidence="1">Uncharacterized protein</fullName>
    </submittedName>
</protein>
<sequence length="65" mass="7133">TVSRWTLLGDIVKEIGTSMCQSLDAVRDIVKEITAAMCQSLDAVRDIVKGIGALETEMKSHKEKL</sequence>
<reference evidence="1" key="1">
    <citation type="submission" date="2014-12" db="EMBL/GenBank/DDBJ databases">
        <title>Insight into the proteome of Arion vulgaris.</title>
        <authorList>
            <person name="Aradska J."/>
            <person name="Bulat T."/>
            <person name="Smidak R."/>
            <person name="Sarate P."/>
            <person name="Gangsoo J."/>
            <person name="Sialana F."/>
            <person name="Bilban M."/>
            <person name="Lubec G."/>
        </authorList>
    </citation>
    <scope>NUCLEOTIDE SEQUENCE</scope>
    <source>
        <tissue evidence="1">Skin</tissue>
    </source>
</reference>
<gene>
    <name evidence="1" type="primary">ORF145623</name>
</gene>
<name>A0A0B7AYR1_9EUPU</name>
<evidence type="ECO:0000313" key="1">
    <source>
        <dbReference type="EMBL" id="CEK84990.1"/>
    </source>
</evidence>
<proteinExistence type="predicted"/>
<feature type="non-terminal residue" evidence="1">
    <location>
        <position position="1"/>
    </location>
</feature>
<dbReference type="EMBL" id="HACG01038125">
    <property type="protein sequence ID" value="CEK84990.1"/>
    <property type="molecule type" value="Transcribed_RNA"/>
</dbReference>
<organism evidence="1">
    <name type="scientific">Arion vulgaris</name>
    <dbReference type="NCBI Taxonomy" id="1028688"/>
    <lineage>
        <taxon>Eukaryota</taxon>
        <taxon>Metazoa</taxon>
        <taxon>Spiralia</taxon>
        <taxon>Lophotrochozoa</taxon>
        <taxon>Mollusca</taxon>
        <taxon>Gastropoda</taxon>
        <taxon>Heterobranchia</taxon>
        <taxon>Euthyneura</taxon>
        <taxon>Panpulmonata</taxon>
        <taxon>Eupulmonata</taxon>
        <taxon>Stylommatophora</taxon>
        <taxon>Helicina</taxon>
        <taxon>Arionoidea</taxon>
        <taxon>Arionidae</taxon>
        <taxon>Arion</taxon>
    </lineage>
</organism>
<dbReference type="AlphaFoldDB" id="A0A0B7AYR1"/>